<protein>
    <submittedName>
        <fullName evidence="1">Uncharacterized protein</fullName>
    </submittedName>
</protein>
<dbReference type="AlphaFoldDB" id="A0A8X6SJ70"/>
<proteinExistence type="predicted"/>
<evidence type="ECO:0000313" key="1">
    <source>
        <dbReference type="EMBL" id="GFY12415.1"/>
    </source>
</evidence>
<gene>
    <name evidence="1" type="ORF">TNCV_1798371</name>
</gene>
<reference evidence="1" key="1">
    <citation type="submission" date="2020-08" db="EMBL/GenBank/DDBJ databases">
        <title>Multicomponent nature underlies the extraordinary mechanical properties of spider dragline silk.</title>
        <authorList>
            <person name="Kono N."/>
            <person name="Nakamura H."/>
            <person name="Mori M."/>
            <person name="Yoshida Y."/>
            <person name="Ohtoshi R."/>
            <person name="Malay A.D."/>
            <person name="Moran D.A.P."/>
            <person name="Tomita M."/>
            <person name="Numata K."/>
            <person name="Arakawa K."/>
        </authorList>
    </citation>
    <scope>NUCLEOTIDE SEQUENCE</scope>
</reference>
<dbReference type="EMBL" id="BMAU01021314">
    <property type="protein sequence ID" value="GFY12415.1"/>
    <property type="molecule type" value="Genomic_DNA"/>
</dbReference>
<comment type="caution">
    <text evidence="1">The sequence shown here is derived from an EMBL/GenBank/DDBJ whole genome shotgun (WGS) entry which is preliminary data.</text>
</comment>
<organism evidence="1 2">
    <name type="scientific">Trichonephila clavipes</name>
    <name type="common">Golden silk orbweaver</name>
    <name type="synonym">Nephila clavipes</name>
    <dbReference type="NCBI Taxonomy" id="2585209"/>
    <lineage>
        <taxon>Eukaryota</taxon>
        <taxon>Metazoa</taxon>
        <taxon>Ecdysozoa</taxon>
        <taxon>Arthropoda</taxon>
        <taxon>Chelicerata</taxon>
        <taxon>Arachnida</taxon>
        <taxon>Araneae</taxon>
        <taxon>Araneomorphae</taxon>
        <taxon>Entelegynae</taxon>
        <taxon>Araneoidea</taxon>
        <taxon>Nephilidae</taxon>
        <taxon>Trichonephila</taxon>
    </lineage>
</organism>
<dbReference type="Proteomes" id="UP000887159">
    <property type="component" value="Unassembled WGS sequence"/>
</dbReference>
<sequence length="66" mass="7170">MGSEYQTRSKLCSSSPKDLGGEIKAATCLSRYSQRRSIGFKSGDRVGHSILSKARPSRYSSTITAL</sequence>
<evidence type="ECO:0000313" key="2">
    <source>
        <dbReference type="Proteomes" id="UP000887159"/>
    </source>
</evidence>
<keyword evidence="2" id="KW-1185">Reference proteome</keyword>
<name>A0A8X6SJ70_TRICX</name>
<accession>A0A8X6SJ70</accession>